<accession>A0A9N7Z359</accession>
<sequence length="171" mass="18171">MRTEASPGGGLFRMHLPTTPEEQTDDFATGTMNLFRDTGPMQDVYEGTTSLSSSSAPVSCSHAPVSNCCSIYSPSLSGSVSLSKTEEKFVCGRFKHREPGSALQAERGLYRSEEKKGSLLSRTAYLSVHKVMVHLEMMSRGSSLCSAGKNPISQFPSGSADLTAGGPRSPG</sequence>
<evidence type="ECO:0000313" key="2">
    <source>
        <dbReference type="EMBL" id="CAB1449595.1"/>
    </source>
</evidence>
<protein>
    <submittedName>
        <fullName evidence="2">Uncharacterized protein</fullName>
    </submittedName>
</protein>
<dbReference type="AlphaFoldDB" id="A0A9N7Z359"/>
<dbReference type="EMBL" id="CADEAL010004022">
    <property type="protein sequence ID" value="CAB1449595.1"/>
    <property type="molecule type" value="Genomic_DNA"/>
</dbReference>
<organism evidence="2 3">
    <name type="scientific">Pleuronectes platessa</name>
    <name type="common">European plaice</name>
    <dbReference type="NCBI Taxonomy" id="8262"/>
    <lineage>
        <taxon>Eukaryota</taxon>
        <taxon>Metazoa</taxon>
        <taxon>Chordata</taxon>
        <taxon>Craniata</taxon>
        <taxon>Vertebrata</taxon>
        <taxon>Euteleostomi</taxon>
        <taxon>Actinopterygii</taxon>
        <taxon>Neopterygii</taxon>
        <taxon>Teleostei</taxon>
        <taxon>Neoteleostei</taxon>
        <taxon>Acanthomorphata</taxon>
        <taxon>Carangaria</taxon>
        <taxon>Pleuronectiformes</taxon>
        <taxon>Pleuronectoidei</taxon>
        <taxon>Pleuronectidae</taxon>
        <taxon>Pleuronectes</taxon>
    </lineage>
</organism>
<reference evidence="2" key="1">
    <citation type="submission" date="2020-03" db="EMBL/GenBank/DDBJ databases">
        <authorList>
            <person name="Weist P."/>
        </authorList>
    </citation>
    <scope>NUCLEOTIDE SEQUENCE</scope>
</reference>
<proteinExistence type="predicted"/>
<name>A0A9N7Z359_PLEPL</name>
<feature type="region of interest" description="Disordered" evidence="1">
    <location>
        <begin position="1"/>
        <end position="21"/>
    </location>
</feature>
<gene>
    <name evidence="2" type="ORF">PLEPLA_LOCUS37280</name>
</gene>
<keyword evidence="3" id="KW-1185">Reference proteome</keyword>
<comment type="caution">
    <text evidence="2">The sequence shown here is derived from an EMBL/GenBank/DDBJ whole genome shotgun (WGS) entry which is preliminary data.</text>
</comment>
<evidence type="ECO:0000313" key="3">
    <source>
        <dbReference type="Proteomes" id="UP001153269"/>
    </source>
</evidence>
<evidence type="ECO:0000256" key="1">
    <source>
        <dbReference type="SAM" id="MobiDB-lite"/>
    </source>
</evidence>
<dbReference type="Proteomes" id="UP001153269">
    <property type="component" value="Unassembled WGS sequence"/>
</dbReference>